<accession>C8W6D1</accession>
<dbReference type="InterPro" id="IPR000089">
    <property type="entry name" value="Biotin_lipoyl"/>
</dbReference>
<dbReference type="RefSeq" id="WP_015756935.1">
    <property type="nucleotide sequence ID" value="NC_013216.1"/>
</dbReference>
<dbReference type="EMBL" id="CP001720">
    <property type="protein sequence ID" value="ACV62220.1"/>
    <property type="molecule type" value="Genomic_DNA"/>
</dbReference>
<evidence type="ECO:0000259" key="2">
    <source>
        <dbReference type="PROSITE" id="PS50968"/>
    </source>
</evidence>
<name>C8W6D1_DESAS</name>
<dbReference type="Proteomes" id="UP000002217">
    <property type="component" value="Chromosome"/>
</dbReference>
<evidence type="ECO:0000313" key="4">
    <source>
        <dbReference type="Proteomes" id="UP000002217"/>
    </source>
</evidence>
<dbReference type="CDD" id="cd06850">
    <property type="entry name" value="biotinyl_domain"/>
    <property type="match status" value="1"/>
</dbReference>
<gene>
    <name evidence="3" type="ordered locus">Dtox_1343</name>
</gene>
<dbReference type="PROSITE" id="PS00188">
    <property type="entry name" value="BIOTIN"/>
    <property type="match status" value="1"/>
</dbReference>
<dbReference type="PANTHER" id="PTHR45266:SF3">
    <property type="entry name" value="OXALOACETATE DECARBOXYLASE ALPHA CHAIN"/>
    <property type="match status" value="1"/>
</dbReference>
<dbReference type="InterPro" id="IPR011053">
    <property type="entry name" value="Single_hybrid_motif"/>
</dbReference>
<dbReference type="PANTHER" id="PTHR45266">
    <property type="entry name" value="OXALOACETATE DECARBOXYLASE ALPHA CHAIN"/>
    <property type="match status" value="1"/>
</dbReference>
<dbReference type="InterPro" id="IPR001882">
    <property type="entry name" value="Biotin_BS"/>
</dbReference>
<keyword evidence="1" id="KW-0092">Biotin</keyword>
<dbReference type="eggNOG" id="COG0511">
    <property type="taxonomic scope" value="Bacteria"/>
</dbReference>
<organism evidence="3 4">
    <name type="scientific">Desulfofarcimen acetoxidans (strain ATCC 49208 / DSM 771 / KCTC 5769 / VKM B-1644 / 5575)</name>
    <name type="common">Desulfotomaculum acetoxidans</name>
    <dbReference type="NCBI Taxonomy" id="485916"/>
    <lineage>
        <taxon>Bacteria</taxon>
        <taxon>Bacillati</taxon>
        <taxon>Bacillota</taxon>
        <taxon>Clostridia</taxon>
        <taxon>Eubacteriales</taxon>
        <taxon>Peptococcaceae</taxon>
        <taxon>Desulfofarcimen</taxon>
    </lineage>
</organism>
<dbReference type="AlphaFoldDB" id="C8W6D1"/>
<feature type="domain" description="Lipoyl-binding" evidence="2">
    <location>
        <begin position="66"/>
        <end position="142"/>
    </location>
</feature>
<evidence type="ECO:0000313" key="3">
    <source>
        <dbReference type="EMBL" id="ACV62220.1"/>
    </source>
</evidence>
<sequence>MLLEILFSDDKTLTDAPKTRIFQVIINGKNYRVTVEELEDETLNKEAESSVKTIDENSQKVCSGQDSWVIDSGNKIKAPMAGIVVDLFVAVGVEVAKGELVAVLEAMKMENELRAHRSGKINHITVSKGQFVNQGDTIVVFE</sequence>
<protein>
    <submittedName>
        <fullName evidence="3">Biotin/lipoyl attachment domain-containing protein</fullName>
    </submittedName>
</protein>
<dbReference type="STRING" id="485916.Dtox_1343"/>
<keyword evidence="4" id="KW-1185">Reference proteome</keyword>
<dbReference type="Pfam" id="PF00364">
    <property type="entry name" value="Biotin_lipoyl"/>
    <property type="match status" value="1"/>
</dbReference>
<dbReference type="Gene3D" id="2.40.50.100">
    <property type="match status" value="1"/>
</dbReference>
<evidence type="ECO:0000256" key="1">
    <source>
        <dbReference type="ARBA" id="ARBA00023267"/>
    </source>
</evidence>
<dbReference type="FunFam" id="2.40.50.100:FF:000003">
    <property type="entry name" value="Acetyl-CoA carboxylase biotin carboxyl carrier protein"/>
    <property type="match status" value="1"/>
</dbReference>
<dbReference type="SUPFAM" id="SSF51230">
    <property type="entry name" value="Single hybrid motif"/>
    <property type="match status" value="1"/>
</dbReference>
<dbReference type="HOGENOM" id="CLU_016733_5_2_9"/>
<dbReference type="KEGG" id="dae:Dtox_1343"/>
<dbReference type="InterPro" id="IPR050709">
    <property type="entry name" value="Biotin_Carboxyl_Carrier/Decarb"/>
</dbReference>
<proteinExistence type="predicted"/>
<dbReference type="PROSITE" id="PS50968">
    <property type="entry name" value="BIOTINYL_LIPOYL"/>
    <property type="match status" value="1"/>
</dbReference>
<reference evidence="3 4" key="1">
    <citation type="journal article" date="2009" name="Stand. Genomic Sci.">
        <title>Complete genome sequence of Desulfotomaculum acetoxidans type strain (5575).</title>
        <authorList>
            <person name="Spring S."/>
            <person name="Lapidus A."/>
            <person name="Schroder M."/>
            <person name="Gleim D."/>
            <person name="Sims D."/>
            <person name="Meincke L."/>
            <person name="Glavina Del Rio T."/>
            <person name="Tice H."/>
            <person name="Copeland A."/>
            <person name="Cheng J.F."/>
            <person name="Lucas S."/>
            <person name="Chen F."/>
            <person name="Nolan M."/>
            <person name="Bruce D."/>
            <person name="Goodwin L."/>
            <person name="Pitluck S."/>
            <person name="Ivanova N."/>
            <person name="Mavromatis K."/>
            <person name="Mikhailova N."/>
            <person name="Pati A."/>
            <person name="Chen A."/>
            <person name="Palaniappan K."/>
            <person name="Land M."/>
            <person name="Hauser L."/>
            <person name="Chang Y.J."/>
            <person name="Jeffries C.D."/>
            <person name="Chain P."/>
            <person name="Saunders E."/>
            <person name="Brettin T."/>
            <person name="Detter J.C."/>
            <person name="Goker M."/>
            <person name="Bristow J."/>
            <person name="Eisen J.A."/>
            <person name="Markowitz V."/>
            <person name="Hugenholtz P."/>
            <person name="Kyrpides N.C."/>
            <person name="Klenk H.P."/>
            <person name="Han C."/>
        </authorList>
    </citation>
    <scope>NUCLEOTIDE SEQUENCE [LARGE SCALE GENOMIC DNA]</scope>
    <source>
        <strain evidence="4">ATCC 49208 / DSM 771 / VKM B-1644</strain>
    </source>
</reference>
<dbReference type="OrthoDB" id="9812676at2"/>